<evidence type="ECO:0000313" key="2">
    <source>
        <dbReference type="EMBL" id="QHI68667.1"/>
    </source>
</evidence>
<keyword evidence="3" id="KW-1185">Reference proteome</keyword>
<dbReference type="KEGG" id="taer:GT409_04130"/>
<proteinExistence type="predicted"/>
<protein>
    <submittedName>
        <fullName evidence="2">Uncharacterized protein</fullName>
    </submittedName>
</protein>
<name>A0A6P1M4A2_9BACT</name>
<reference evidence="2 3" key="1">
    <citation type="submission" date="2020-01" db="EMBL/GenBank/DDBJ databases">
        <title>Ponticoccus aerotolerans gen. nov., sp. nov., an anaerobic bacterium and proposal of Ponticoccusceae fam. nov., Ponticoccusles ord. nov. and Ponticoccuse classis nov. in the phylum Kiritimatiellaeota.</title>
        <authorList>
            <person name="Zhou L.Y."/>
            <person name="Du Z.J."/>
        </authorList>
    </citation>
    <scope>NUCLEOTIDE SEQUENCE [LARGE SCALE GENOMIC DNA]</scope>
    <source>
        <strain evidence="2 3">S-5007</strain>
    </source>
</reference>
<sequence length="98" mass="10952">MKQDQNKLSLSAKLAKGFLSGGENSKIFSVLFMIIALAWFILGIKYDQPKNLIFATAFGMIALIWFLKAGCTELLEKLYTKKDSNQKVELTENPGGDF</sequence>
<gene>
    <name evidence="2" type="ORF">GT409_04130</name>
</gene>
<accession>A0A6P1M4A2</accession>
<organism evidence="2 3">
    <name type="scientific">Tichowtungia aerotolerans</name>
    <dbReference type="NCBI Taxonomy" id="2697043"/>
    <lineage>
        <taxon>Bacteria</taxon>
        <taxon>Pseudomonadati</taxon>
        <taxon>Kiritimatiellota</taxon>
        <taxon>Tichowtungiia</taxon>
        <taxon>Tichowtungiales</taxon>
        <taxon>Tichowtungiaceae</taxon>
        <taxon>Tichowtungia</taxon>
    </lineage>
</organism>
<dbReference type="EMBL" id="CP047593">
    <property type="protein sequence ID" value="QHI68667.1"/>
    <property type="molecule type" value="Genomic_DNA"/>
</dbReference>
<feature type="transmembrane region" description="Helical" evidence="1">
    <location>
        <begin position="27"/>
        <end position="46"/>
    </location>
</feature>
<keyword evidence="1" id="KW-0472">Membrane</keyword>
<evidence type="ECO:0000256" key="1">
    <source>
        <dbReference type="SAM" id="Phobius"/>
    </source>
</evidence>
<keyword evidence="1" id="KW-0812">Transmembrane</keyword>
<dbReference type="RefSeq" id="WP_160627211.1">
    <property type="nucleotide sequence ID" value="NZ_CP047593.1"/>
</dbReference>
<keyword evidence="1" id="KW-1133">Transmembrane helix</keyword>
<feature type="transmembrane region" description="Helical" evidence="1">
    <location>
        <begin position="52"/>
        <end position="71"/>
    </location>
</feature>
<dbReference type="Proteomes" id="UP000464954">
    <property type="component" value="Chromosome"/>
</dbReference>
<dbReference type="AlphaFoldDB" id="A0A6P1M4A2"/>
<evidence type="ECO:0000313" key="3">
    <source>
        <dbReference type="Proteomes" id="UP000464954"/>
    </source>
</evidence>